<dbReference type="Proteomes" id="UP000824099">
    <property type="component" value="Unassembled WGS sequence"/>
</dbReference>
<dbReference type="PANTHER" id="PTHR12608">
    <property type="entry name" value="TRANSMEMBRANE PROTEIN HTP-1 RELATED"/>
    <property type="match status" value="1"/>
</dbReference>
<evidence type="ECO:0000256" key="6">
    <source>
        <dbReference type="RuleBase" id="RU365102"/>
    </source>
</evidence>
<dbReference type="Pfam" id="PF01169">
    <property type="entry name" value="GDT1"/>
    <property type="match status" value="2"/>
</dbReference>
<organism evidence="7 8">
    <name type="scientific">Candidatus Avacidaminococcus intestinavium</name>
    <dbReference type="NCBI Taxonomy" id="2840684"/>
    <lineage>
        <taxon>Bacteria</taxon>
        <taxon>Bacillati</taxon>
        <taxon>Bacillota</taxon>
        <taxon>Negativicutes</taxon>
        <taxon>Acidaminococcales</taxon>
        <taxon>Acidaminococcaceae</taxon>
        <taxon>Acidaminococcaceae incertae sedis</taxon>
        <taxon>Candidatus Avacidaminococcus</taxon>
    </lineage>
</organism>
<gene>
    <name evidence="7" type="ORF">IAB06_06995</name>
</gene>
<reference evidence="7" key="2">
    <citation type="journal article" date="2021" name="PeerJ">
        <title>Extensive microbial diversity within the chicken gut microbiome revealed by metagenomics and culture.</title>
        <authorList>
            <person name="Gilroy R."/>
            <person name="Ravi A."/>
            <person name="Getino M."/>
            <person name="Pursley I."/>
            <person name="Horton D.L."/>
            <person name="Alikhan N.F."/>
            <person name="Baker D."/>
            <person name="Gharbi K."/>
            <person name="Hall N."/>
            <person name="Watson M."/>
            <person name="Adriaenssens E.M."/>
            <person name="Foster-Nyarko E."/>
            <person name="Jarju S."/>
            <person name="Secka A."/>
            <person name="Antonio M."/>
            <person name="Oren A."/>
            <person name="Chaudhuri R.R."/>
            <person name="La Ragione R."/>
            <person name="Hildebrand F."/>
            <person name="Pallen M.J."/>
        </authorList>
    </citation>
    <scope>NUCLEOTIDE SEQUENCE</scope>
    <source>
        <strain evidence="7">CHK160-1198</strain>
    </source>
</reference>
<feature type="transmembrane region" description="Helical" evidence="6">
    <location>
        <begin position="40"/>
        <end position="62"/>
    </location>
</feature>
<evidence type="ECO:0000256" key="4">
    <source>
        <dbReference type="ARBA" id="ARBA00022989"/>
    </source>
</evidence>
<feature type="transmembrane region" description="Helical" evidence="6">
    <location>
        <begin position="6"/>
        <end position="28"/>
    </location>
</feature>
<sequence length="243" mass="26678">MYLDLIAFLVSAGAVVLAEMGDKTQLLAMAFATKYRASKVMIGVFLATILNHALAVAVGTYITKFESAEVWIQGIASLSFIFFGLWTIRGDKLEGEENRVSKYGAIATVGIAFFIAEMGDKTQLATIALAAKFPESPIWLLFGTTTGMMIADGLGILLGVIMCKRIPERTIKLISAGVFILFGFIGCYEVGTNKLEFGYGLTFAWLAFIALITALAVFYLIKQNKNQTVDEYQYCKRKHITND</sequence>
<evidence type="ECO:0000256" key="1">
    <source>
        <dbReference type="ARBA" id="ARBA00004141"/>
    </source>
</evidence>
<name>A0A9D1SLX6_9FIRM</name>
<keyword evidence="5 6" id="KW-0472">Membrane</keyword>
<dbReference type="GO" id="GO:0046873">
    <property type="term" value="F:metal ion transmembrane transporter activity"/>
    <property type="evidence" value="ECO:0007669"/>
    <property type="project" value="InterPro"/>
</dbReference>
<dbReference type="AlphaFoldDB" id="A0A9D1SLX6"/>
<comment type="similarity">
    <text evidence="2 6">Belongs to the GDT1 family.</text>
</comment>
<keyword evidence="4 6" id="KW-1133">Transmembrane helix</keyword>
<feature type="transmembrane region" description="Helical" evidence="6">
    <location>
        <begin position="173"/>
        <end position="191"/>
    </location>
</feature>
<evidence type="ECO:0000256" key="3">
    <source>
        <dbReference type="ARBA" id="ARBA00022692"/>
    </source>
</evidence>
<feature type="transmembrane region" description="Helical" evidence="6">
    <location>
        <begin position="197"/>
        <end position="221"/>
    </location>
</feature>
<evidence type="ECO:0000313" key="7">
    <source>
        <dbReference type="EMBL" id="HIU64760.1"/>
    </source>
</evidence>
<evidence type="ECO:0000313" key="8">
    <source>
        <dbReference type="Proteomes" id="UP000824099"/>
    </source>
</evidence>
<proteinExistence type="inferred from homology"/>
<feature type="transmembrane region" description="Helical" evidence="6">
    <location>
        <begin position="68"/>
        <end position="88"/>
    </location>
</feature>
<feature type="transmembrane region" description="Helical" evidence="6">
    <location>
        <begin position="138"/>
        <end position="161"/>
    </location>
</feature>
<comment type="caution">
    <text evidence="7">The sequence shown here is derived from an EMBL/GenBank/DDBJ whole genome shotgun (WGS) entry which is preliminary data.</text>
</comment>
<evidence type="ECO:0000256" key="2">
    <source>
        <dbReference type="ARBA" id="ARBA00009190"/>
    </source>
</evidence>
<dbReference type="EMBL" id="DVNI01000118">
    <property type="protein sequence ID" value="HIU64760.1"/>
    <property type="molecule type" value="Genomic_DNA"/>
</dbReference>
<evidence type="ECO:0000256" key="5">
    <source>
        <dbReference type="ARBA" id="ARBA00023136"/>
    </source>
</evidence>
<feature type="transmembrane region" description="Helical" evidence="6">
    <location>
        <begin position="100"/>
        <end position="118"/>
    </location>
</feature>
<protein>
    <recommendedName>
        <fullName evidence="6">GDT1 family protein</fullName>
    </recommendedName>
</protein>
<reference evidence="7" key="1">
    <citation type="submission" date="2020-10" db="EMBL/GenBank/DDBJ databases">
        <authorList>
            <person name="Gilroy R."/>
        </authorList>
    </citation>
    <scope>NUCLEOTIDE SEQUENCE</scope>
    <source>
        <strain evidence="7">CHK160-1198</strain>
    </source>
</reference>
<keyword evidence="3 6" id="KW-0812">Transmembrane</keyword>
<comment type="subcellular location">
    <subcellularLocation>
        <location evidence="1 6">Membrane</location>
        <topology evidence="1 6">Multi-pass membrane protein</topology>
    </subcellularLocation>
</comment>
<dbReference type="PANTHER" id="PTHR12608:SF1">
    <property type="entry name" value="TRANSMEMBRANE PROTEIN 165"/>
    <property type="match status" value="1"/>
</dbReference>
<dbReference type="GO" id="GO:0016020">
    <property type="term" value="C:membrane"/>
    <property type="evidence" value="ECO:0007669"/>
    <property type="project" value="UniProtKB-SubCell"/>
</dbReference>
<accession>A0A9D1SLX6</accession>
<dbReference type="InterPro" id="IPR001727">
    <property type="entry name" value="GDT1-like"/>
</dbReference>